<dbReference type="GO" id="GO:0016020">
    <property type="term" value="C:membrane"/>
    <property type="evidence" value="ECO:0007669"/>
    <property type="project" value="GOC"/>
</dbReference>
<keyword evidence="1" id="KW-0812">Transmembrane</keyword>
<dbReference type="PANTHER" id="PTHR14859:SF1">
    <property type="entry name" value="PGAP2-INTERACTING PROTEIN"/>
    <property type="match status" value="1"/>
</dbReference>
<dbReference type="GO" id="GO:0006506">
    <property type="term" value="P:GPI anchor biosynthetic process"/>
    <property type="evidence" value="ECO:0007669"/>
    <property type="project" value="TreeGrafter"/>
</dbReference>
<evidence type="ECO:0000313" key="3">
    <source>
        <dbReference type="EMBL" id="EMJ90922.1"/>
    </source>
</evidence>
<dbReference type="Pfam" id="PF03372">
    <property type="entry name" value="Exo_endo_phos"/>
    <property type="match status" value="1"/>
</dbReference>
<protein>
    <submittedName>
        <fullName evidence="3">Endonuclease/exonuclease/phosphatase family protein</fullName>
    </submittedName>
</protein>
<dbReference type="AlphaFoldDB" id="M6CGD2"/>
<evidence type="ECO:0000256" key="1">
    <source>
        <dbReference type="SAM" id="Phobius"/>
    </source>
</evidence>
<dbReference type="PATRIC" id="fig|1218565.3.peg.4330"/>
<keyword evidence="1" id="KW-0472">Membrane</keyword>
<sequence>MGWLRKIAAIFGILFGSLLILIYLITYHPDQEQPADIVCNENAPILKSDFKIKVLVWNVQYLAGKKRVFWYDLPNGDGPDIGPSREEIEETLKKVTDYIRSEDPDVILLQELHDGAKNTFQEDQLERVLSQIGSSYVCRSEAFYWKSLFVPHPKIWGSVGMKLATISKYKISDGIRHSLPLIPADPISTQFNLKRAILQNDFPIEGGDKFTALNTHLDAFSQGTDTMHRQVETIAGLLKELDLAGHYWVLGGDFNLLPPGFDRKAMHPNASFFYSDEQEIKPLFDRWSSAVPFNILNGPEREKYYTYYANDPAIGKPDRTIDYIFYSSNLKQSGYKADQKTVLWTVSDHFPQIGNYRTTQARSE</sequence>
<dbReference type="GO" id="GO:0004527">
    <property type="term" value="F:exonuclease activity"/>
    <property type="evidence" value="ECO:0007669"/>
    <property type="project" value="UniProtKB-KW"/>
</dbReference>
<accession>M6CGD2</accession>
<name>M6CGD2_9LEPT</name>
<dbReference type="EMBL" id="ANIK01000116">
    <property type="protein sequence ID" value="EMJ90922.1"/>
    <property type="molecule type" value="Genomic_DNA"/>
</dbReference>
<dbReference type="Gene3D" id="3.60.10.10">
    <property type="entry name" value="Endonuclease/exonuclease/phosphatase"/>
    <property type="match status" value="1"/>
</dbReference>
<dbReference type="InterPro" id="IPR051916">
    <property type="entry name" value="GPI-anchor_lipid_remodeler"/>
</dbReference>
<keyword evidence="3" id="KW-0255">Endonuclease</keyword>
<keyword evidence="3" id="KW-0378">Hydrolase</keyword>
<keyword evidence="1" id="KW-1133">Transmembrane helix</keyword>
<dbReference type="GO" id="GO:0004519">
    <property type="term" value="F:endonuclease activity"/>
    <property type="evidence" value="ECO:0007669"/>
    <property type="project" value="UniProtKB-KW"/>
</dbReference>
<dbReference type="OrthoDB" id="334565at2"/>
<dbReference type="Proteomes" id="UP000011988">
    <property type="component" value="Unassembled WGS sequence"/>
</dbReference>
<keyword evidence="3" id="KW-0269">Exonuclease</keyword>
<organism evidence="3 4">
    <name type="scientific">Leptospira alstonii serovar Sichuan str. 79601</name>
    <dbReference type="NCBI Taxonomy" id="1218565"/>
    <lineage>
        <taxon>Bacteria</taxon>
        <taxon>Pseudomonadati</taxon>
        <taxon>Spirochaetota</taxon>
        <taxon>Spirochaetia</taxon>
        <taxon>Leptospirales</taxon>
        <taxon>Leptospiraceae</taxon>
        <taxon>Leptospira</taxon>
    </lineage>
</organism>
<evidence type="ECO:0000259" key="2">
    <source>
        <dbReference type="Pfam" id="PF03372"/>
    </source>
</evidence>
<reference evidence="3 4" key="1">
    <citation type="submission" date="2013-01" db="EMBL/GenBank/DDBJ databases">
        <authorList>
            <person name="Harkins D.M."/>
            <person name="Durkin A.S."/>
            <person name="Brinkac L.M."/>
            <person name="Haft D.H."/>
            <person name="Selengut J.D."/>
            <person name="Sanka R."/>
            <person name="DePew J."/>
            <person name="Purushe J."/>
            <person name="Galloway R.L."/>
            <person name="Vinetz J.M."/>
            <person name="Sutton G.G."/>
            <person name="Nierman W.C."/>
            <person name="Fouts D.E."/>
        </authorList>
    </citation>
    <scope>NUCLEOTIDE SEQUENCE [LARGE SCALE GENOMIC DNA]</scope>
    <source>
        <strain evidence="3 4">79601</strain>
    </source>
</reference>
<dbReference type="PANTHER" id="PTHR14859">
    <property type="entry name" value="CALCOFLUOR WHITE HYPERSENSITIVE PROTEIN PRECURSOR"/>
    <property type="match status" value="1"/>
</dbReference>
<comment type="caution">
    <text evidence="3">The sequence shown here is derived from an EMBL/GenBank/DDBJ whole genome shotgun (WGS) entry which is preliminary data.</text>
</comment>
<dbReference type="SUPFAM" id="SSF56219">
    <property type="entry name" value="DNase I-like"/>
    <property type="match status" value="1"/>
</dbReference>
<keyword evidence="3" id="KW-0540">Nuclease</keyword>
<feature type="transmembrane region" description="Helical" evidence="1">
    <location>
        <begin position="7"/>
        <end position="25"/>
    </location>
</feature>
<evidence type="ECO:0000313" key="4">
    <source>
        <dbReference type="Proteomes" id="UP000011988"/>
    </source>
</evidence>
<proteinExistence type="predicted"/>
<feature type="domain" description="Endonuclease/exonuclease/phosphatase" evidence="2">
    <location>
        <begin position="57"/>
        <end position="349"/>
    </location>
</feature>
<gene>
    <name evidence="3" type="ORF">LEP1GSC194_1319</name>
</gene>
<dbReference type="InterPro" id="IPR036691">
    <property type="entry name" value="Endo/exonu/phosph_ase_sf"/>
</dbReference>
<dbReference type="InterPro" id="IPR005135">
    <property type="entry name" value="Endo/exonuclease/phosphatase"/>
</dbReference>
<dbReference type="RefSeq" id="WP_017810105.1">
    <property type="nucleotide sequence ID" value="NZ_ANIK01000116.1"/>
</dbReference>